<organism evidence="5 6">
    <name type="scientific">Rosa chinensis</name>
    <name type="common">China rose</name>
    <dbReference type="NCBI Taxonomy" id="74649"/>
    <lineage>
        <taxon>Eukaryota</taxon>
        <taxon>Viridiplantae</taxon>
        <taxon>Streptophyta</taxon>
        <taxon>Embryophyta</taxon>
        <taxon>Tracheophyta</taxon>
        <taxon>Spermatophyta</taxon>
        <taxon>Magnoliopsida</taxon>
        <taxon>eudicotyledons</taxon>
        <taxon>Gunneridae</taxon>
        <taxon>Pentapetalae</taxon>
        <taxon>rosids</taxon>
        <taxon>fabids</taxon>
        <taxon>Rosales</taxon>
        <taxon>Rosaceae</taxon>
        <taxon>Rosoideae</taxon>
        <taxon>Rosoideae incertae sedis</taxon>
        <taxon>Rosa</taxon>
    </lineage>
</organism>
<name>A0A2P6PZX7_ROSCH</name>
<dbReference type="Pfam" id="PF13833">
    <property type="entry name" value="EF-hand_8"/>
    <property type="match status" value="1"/>
</dbReference>
<dbReference type="FunFam" id="1.10.238.10:FF:000178">
    <property type="entry name" value="Calmodulin-2 A"/>
    <property type="match status" value="1"/>
</dbReference>
<evidence type="ECO:0000313" key="5">
    <source>
        <dbReference type="EMBL" id="PRQ27487.1"/>
    </source>
</evidence>
<dbReference type="InterPro" id="IPR011992">
    <property type="entry name" value="EF-hand-dom_pair"/>
</dbReference>
<dbReference type="Gene3D" id="1.10.238.10">
    <property type="entry name" value="EF-hand"/>
    <property type="match status" value="2"/>
</dbReference>
<evidence type="ECO:0000256" key="3">
    <source>
        <dbReference type="ARBA" id="ARBA00022837"/>
    </source>
</evidence>
<dbReference type="AlphaFoldDB" id="A0A2P6PZX7"/>
<dbReference type="InterPro" id="IPR018247">
    <property type="entry name" value="EF_Hand_1_Ca_BS"/>
</dbReference>
<dbReference type="GO" id="GO:0043226">
    <property type="term" value="C:organelle"/>
    <property type="evidence" value="ECO:0007669"/>
    <property type="project" value="UniProtKB-ARBA"/>
</dbReference>
<comment type="caution">
    <text evidence="5">The sequence shown here is derived from an EMBL/GenBank/DDBJ whole genome shotgun (WGS) entry which is preliminary data.</text>
</comment>
<evidence type="ECO:0000313" key="6">
    <source>
        <dbReference type="Proteomes" id="UP000238479"/>
    </source>
</evidence>
<sequence length="129" mass="15013">MKLEEMYTVMSEFDKDSDGHIDLEEFSEIMNGSVWSKDLRDTFDLYNLDKKCLISASELHELLKLLGQKCSVGECATMITKFDFNGDGFVKTVFEILIYQFHQNPFQLAFHIFHRDLGLGFEFVIRPTL</sequence>
<keyword evidence="6" id="KW-1185">Reference proteome</keyword>
<dbReference type="Gramene" id="PRQ27487">
    <property type="protein sequence ID" value="PRQ27487"/>
    <property type="gene ID" value="RchiOBHm_Chr6g0305841"/>
</dbReference>
<dbReference type="GO" id="GO:0005509">
    <property type="term" value="F:calcium ion binding"/>
    <property type="evidence" value="ECO:0007669"/>
    <property type="project" value="InterPro"/>
</dbReference>
<feature type="domain" description="EF-hand" evidence="4">
    <location>
        <begin position="37"/>
        <end position="69"/>
    </location>
</feature>
<dbReference type="STRING" id="74649.A0A2P6PZX7"/>
<feature type="domain" description="EF-hand" evidence="4">
    <location>
        <begin position="1"/>
        <end position="36"/>
    </location>
</feature>
<dbReference type="EMBL" id="PDCK01000044">
    <property type="protein sequence ID" value="PRQ27487.1"/>
    <property type="molecule type" value="Genomic_DNA"/>
</dbReference>
<dbReference type="InterPro" id="IPR039647">
    <property type="entry name" value="EF_hand_pair_protein_CML-like"/>
</dbReference>
<dbReference type="InterPro" id="IPR002048">
    <property type="entry name" value="EF_hand_dom"/>
</dbReference>
<evidence type="ECO:0000256" key="2">
    <source>
        <dbReference type="ARBA" id="ARBA00022737"/>
    </source>
</evidence>
<dbReference type="PANTHER" id="PTHR10891">
    <property type="entry name" value="EF-HAND CALCIUM-BINDING DOMAIN CONTAINING PROTEIN"/>
    <property type="match status" value="1"/>
</dbReference>
<evidence type="ECO:0000259" key="4">
    <source>
        <dbReference type="PROSITE" id="PS50222"/>
    </source>
</evidence>
<evidence type="ECO:0000256" key="1">
    <source>
        <dbReference type="ARBA" id="ARBA00022723"/>
    </source>
</evidence>
<accession>A0A2P6PZX7</accession>
<dbReference type="PROSITE" id="PS50222">
    <property type="entry name" value="EF_HAND_2"/>
    <property type="match status" value="2"/>
</dbReference>
<protein>
    <submittedName>
        <fullName evidence="5">Putative EF-hand domain pair protein</fullName>
    </submittedName>
</protein>
<keyword evidence="2" id="KW-0677">Repeat</keyword>
<dbReference type="SUPFAM" id="SSF47473">
    <property type="entry name" value="EF-hand"/>
    <property type="match status" value="1"/>
</dbReference>
<keyword evidence="3" id="KW-0106">Calcium</keyword>
<reference evidence="5 6" key="1">
    <citation type="journal article" date="2018" name="Nat. Genet.">
        <title>The Rosa genome provides new insights in the design of modern roses.</title>
        <authorList>
            <person name="Bendahmane M."/>
        </authorList>
    </citation>
    <scope>NUCLEOTIDE SEQUENCE [LARGE SCALE GENOMIC DNA]</scope>
    <source>
        <strain evidence="6">cv. Old Blush</strain>
    </source>
</reference>
<dbReference type="SMART" id="SM00054">
    <property type="entry name" value="EFh"/>
    <property type="match status" value="2"/>
</dbReference>
<dbReference type="PROSITE" id="PS00018">
    <property type="entry name" value="EF_HAND_1"/>
    <property type="match status" value="1"/>
</dbReference>
<dbReference type="Pfam" id="PF00036">
    <property type="entry name" value="EF-hand_1"/>
    <property type="match status" value="1"/>
</dbReference>
<gene>
    <name evidence="5" type="ORF">RchiOBHm_Chr6g0305841</name>
</gene>
<dbReference type="Proteomes" id="UP000238479">
    <property type="component" value="Chromosome 6"/>
</dbReference>
<keyword evidence="1" id="KW-0479">Metal-binding</keyword>
<proteinExistence type="predicted"/>